<comment type="caution">
    <text evidence="7">The sequence shown here is derived from an EMBL/GenBank/DDBJ whole genome shotgun (WGS) entry which is preliminary data.</text>
</comment>
<keyword evidence="4 6" id="KW-0808">Transferase</keyword>
<comment type="similarity">
    <text evidence="1 6">Belongs to the methyltransferase superfamily. PrmA family.</text>
</comment>
<sequence>MDWIKVTIYTTSDGIEPVTGRLYQLGITGLEIEDEQDFKDFLENNKQYWDYVDDELIKEKQGETKVSAYVSDNPAGYEMLSAIRTGMAELKSLDPAGSFGRLETETLSLNEEDWANNWKKYFHPMEIGEKLLIKPEWEELPEPSDRIVFNVNPGMTFGTGSHYTTQLCIEALEKYIEPGAKMLDLGCGSGILSIISLLLGASEATAVDIDPNAVDVAYENAARNNADKSKYHVFAGNILTDETLQSKIDGKYDVVAANIVADVIIGLAPAARRYMKDGGVFITSGIIEDRAGDVKAALAECGFDIIDVKQRKDWVAIICR</sequence>
<evidence type="ECO:0000256" key="6">
    <source>
        <dbReference type="HAMAP-Rule" id="MF_00735"/>
    </source>
</evidence>
<name>A0A9D1KRD6_9FIRM</name>
<feature type="binding site" evidence="6">
    <location>
        <position position="258"/>
    </location>
    <ligand>
        <name>S-adenosyl-L-methionine</name>
        <dbReference type="ChEBI" id="CHEBI:59789"/>
    </ligand>
</feature>
<dbReference type="EC" id="2.1.1.-" evidence="6"/>
<evidence type="ECO:0000256" key="3">
    <source>
        <dbReference type="ARBA" id="ARBA00022603"/>
    </source>
</evidence>
<proteinExistence type="inferred from homology"/>
<reference evidence="7" key="1">
    <citation type="submission" date="2020-10" db="EMBL/GenBank/DDBJ databases">
        <authorList>
            <person name="Gilroy R."/>
        </authorList>
    </citation>
    <scope>NUCLEOTIDE SEQUENCE</scope>
    <source>
        <strain evidence="7">CHK181-108</strain>
    </source>
</reference>
<dbReference type="GO" id="GO:0005840">
    <property type="term" value="C:ribosome"/>
    <property type="evidence" value="ECO:0007669"/>
    <property type="project" value="UniProtKB-KW"/>
</dbReference>
<evidence type="ECO:0000256" key="4">
    <source>
        <dbReference type="ARBA" id="ARBA00022679"/>
    </source>
</evidence>
<evidence type="ECO:0000256" key="2">
    <source>
        <dbReference type="ARBA" id="ARBA00022490"/>
    </source>
</evidence>
<keyword evidence="7" id="KW-0687">Ribonucleoprotein</keyword>
<dbReference type="PANTHER" id="PTHR43648">
    <property type="entry name" value="ELECTRON TRANSFER FLAVOPROTEIN BETA SUBUNIT LYSINE METHYLTRANSFERASE"/>
    <property type="match status" value="1"/>
</dbReference>
<evidence type="ECO:0000313" key="8">
    <source>
        <dbReference type="Proteomes" id="UP000824165"/>
    </source>
</evidence>
<reference evidence="7" key="2">
    <citation type="journal article" date="2021" name="PeerJ">
        <title>Extensive microbial diversity within the chicken gut microbiome revealed by metagenomics and culture.</title>
        <authorList>
            <person name="Gilroy R."/>
            <person name="Ravi A."/>
            <person name="Getino M."/>
            <person name="Pursley I."/>
            <person name="Horton D.L."/>
            <person name="Alikhan N.F."/>
            <person name="Baker D."/>
            <person name="Gharbi K."/>
            <person name="Hall N."/>
            <person name="Watson M."/>
            <person name="Adriaenssens E.M."/>
            <person name="Foster-Nyarko E."/>
            <person name="Jarju S."/>
            <person name="Secka A."/>
            <person name="Antonio M."/>
            <person name="Oren A."/>
            <person name="Chaudhuri R.R."/>
            <person name="La Ragione R."/>
            <person name="Hildebrand F."/>
            <person name="Pallen M.J."/>
        </authorList>
    </citation>
    <scope>NUCLEOTIDE SEQUENCE</scope>
    <source>
        <strain evidence="7">CHK181-108</strain>
    </source>
</reference>
<comment type="function">
    <text evidence="6">Methylates ribosomal protein L11.</text>
</comment>
<dbReference type="InterPro" id="IPR004498">
    <property type="entry name" value="Ribosomal_PrmA_MeTrfase"/>
</dbReference>
<keyword evidence="5 6" id="KW-0949">S-adenosyl-L-methionine</keyword>
<dbReference type="HAMAP" id="MF_00735">
    <property type="entry name" value="Methyltr_PrmA"/>
    <property type="match status" value="1"/>
</dbReference>
<feature type="binding site" evidence="6">
    <location>
        <position position="208"/>
    </location>
    <ligand>
        <name>S-adenosyl-L-methionine</name>
        <dbReference type="ChEBI" id="CHEBI:59789"/>
    </ligand>
</feature>
<keyword evidence="7" id="KW-0689">Ribosomal protein</keyword>
<keyword evidence="3 6" id="KW-0489">Methyltransferase</keyword>
<protein>
    <recommendedName>
        <fullName evidence="6">Ribosomal protein L11 methyltransferase</fullName>
        <shortName evidence="6">L11 Mtase</shortName>
        <ecNumber evidence="6">2.1.1.-</ecNumber>
    </recommendedName>
</protein>
<evidence type="ECO:0000313" key="7">
    <source>
        <dbReference type="EMBL" id="HIT85502.1"/>
    </source>
</evidence>
<comment type="catalytic activity">
    <reaction evidence="6">
        <text>L-lysyl-[protein] + 3 S-adenosyl-L-methionine = N(6),N(6),N(6)-trimethyl-L-lysyl-[protein] + 3 S-adenosyl-L-homocysteine + 3 H(+)</text>
        <dbReference type="Rhea" id="RHEA:54192"/>
        <dbReference type="Rhea" id="RHEA-COMP:9752"/>
        <dbReference type="Rhea" id="RHEA-COMP:13826"/>
        <dbReference type="ChEBI" id="CHEBI:15378"/>
        <dbReference type="ChEBI" id="CHEBI:29969"/>
        <dbReference type="ChEBI" id="CHEBI:57856"/>
        <dbReference type="ChEBI" id="CHEBI:59789"/>
        <dbReference type="ChEBI" id="CHEBI:61961"/>
    </reaction>
</comment>
<dbReference type="Gene3D" id="3.40.50.150">
    <property type="entry name" value="Vaccinia Virus protein VP39"/>
    <property type="match status" value="1"/>
</dbReference>
<dbReference type="AlphaFoldDB" id="A0A9D1KRD6"/>
<dbReference type="Proteomes" id="UP000824165">
    <property type="component" value="Unassembled WGS sequence"/>
</dbReference>
<dbReference type="GO" id="GO:0005737">
    <property type="term" value="C:cytoplasm"/>
    <property type="evidence" value="ECO:0007669"/>
    <property type="project" value="UniProtKB-SubCell"/>
</dbReference>
<feature type="binding site" evidence="6">
    <location>
        <position position="186"/>
    </location>
    <ligand>
        <name>S-adenosyl-L-methionine</name>
        <dbReference type="ChEBI" id="CHEBI:59789"/>
    </ligand>
</feature>
<feature type="binding site" evidence="6">
    <location>
        <position position="165"/>
    </location>
    <ligand>
        <name>S-adenosyl-L-methionine</name>
        <dbReference type="ChEBI" id="CHEBI:59789"/>
    </ligand>
</feature>
<keyword evidence="2 6" id="KW-0963">Cytoplasm</keyword>
<dbReference type="EMBL" id="DVLU01000063">
    <property type="protein sequence ID" value="HIT85502.1"/>
    <property type="molecule type" value="Genomic_DNA"/>
</dbReference>
<accession>A0A9D1KRD6</accession>
<dbReference type="CDD" id="cd02440">
    <property type="entry name" value="AdoMet_MTases"/>
    <property type="match status" value="1"/>
</dbReference>
<dbReference type="NCBIfam" id="TIGR00406">
    <property type="entry name" value="prmA"/>
    <property type="match status" value="1"/>
</dbReference>
<dbReference type="PANTHER" id="PTHR43648:SF1">
    <property type="entry name" value="ELECTRON TRANSFER FLAVOPROTEIN BETA SUBUNIT LYSINE METHYLTRANSFERASE"/>
    <property type="match status" value="1"/>
</dbReference>
<dbReference type="GO" id="GO:0032259">
    <property type="term" value="P:methylation"/>
    <property type="evidence" value="ECO:0007669"/>
    <property type="project" value="UniProtKB-KW"/>
</dbReference>
<dbReference type="GO" id="GO:0008276">
    <property type="term" value="F:protein methyltransferase activity"/>
    <property type="evidence" value="ECO:0007669"/>
    <property type="project" value="UniProtKB-UniRule"/>
</dbReference>
<dbReference type="InterPro" id="IPR029063">
    <property type="entry name" value="SAM-dependent_MTases_sf"/>
</dbReference>
<evidence type="ECO:0000256" key="5">
    <source>
        <dbReference type="ARBA" id="ARBA00022691"/>
    </source>
</evidence>
<dbReference type="InterPro" id="IPR050078">
    <property type="entry name" value="Ribosomal_L11_MeTrfase_PrmA"/>
</dbReference>
<dbReference type="SUPFAM" id="SSF53335">
    <property type="entry name" value="S-adenosyl-L-methionine-dependent methyltransferases"/>
    <property type="match status" value="1"/>
</dbReference>
<dbReference type="PIRSF" id="PIRSF000401">
    <property type="entry name" value="RPL11_MTase"/>
    <property type="match status" value="1"/>
</dbReference>
<dbReference type="Pfam" id="PF06325">
    <property type="entry name" value="PrmA"/>
    <property type="match status" value="1"/>
</dbReference>
<gene>
    <name evidence="6 7" type="primary">prmA</name>
    <name evidence="7" type="ORF">IAA60_06305</name>
</gene>
<comment type="subcellular location">
    <subcellularLocation>
        <location evidence="6">Cytoplasm</location>
    </subcellularLocation>
</comment>
<evidence type="ECO:0000256" key="1">
    <source>
        <dbReference type="ARBA" id="ARBA00009741"/>
    </source>
</evidence>
<organism evidence="7 8">
    <name type="scientific">Candidatus Ornithomonoglobus intestinigallinarum</name>
    <dbReference type="NCBI Taxonomy" id="2840894"/>
    <lineage>
        <taxon>Bacteria</taxon>
        <taxon>Bacillati</taxon>
        <taxon>Bacillota</taxon>
        <taxon>Clostridia</taxon>
        <taxon>Candidatus Ornithomonoglobus</taxon>
    </lineage>
</organism>